<dbReference type="OrthoDB" id="416652at2759"/>
<dbReference type="SUPFAM" id="SSF53448">
    <property type="entry name" value="Nucleotide-diphospho-sugar transferases"/>
    <property type="match status" value="1"/>
</dbReference>
<dbReference type="GO" id="GO:0004653">
    <property type="term" value="F:polypeptide N-acetylgalactosaminyltransferase activity"/>
    <property type="evidence" value="ECO:0007669"/>
    <property type="project" value="TreeGrafter"/>
</dbReference>
<protein>
    <recommendedName>
        <fullName evidence="2">Glycosyltransferase 2-like domain-containing protein</fullName>
    </recommendedName>
</protein>
<dbReference type="Pfam" id="PF00535">
    <property type="entry name" value="Glycos_transf_2"/>
    <property type="match status" value="1"/>
</dbReference>
<comment type="caution">
    <text evidence="3">The sequence shown here is derived from an EMBL/GenBank/DDBJ whole genome shotgun (WGS) entry which is preliminary data.</text>
</comment>
<evidence type="ECO:0000313" key="4">
    <source>
        <dbReference type="Proteomes" id="UP000288716"/>
    </source>
</evidence>
<dbReference type="GO" id="GO:0006493">
    <property type="term" value="P:protein O-linked glycosylation"/>
    <property type="evidence" value="ECO:0007669"/>
    <property type="project" value="TreeGrafter"/>
</dbReference>
<evidence type="ECO:0000256" key="1">
    <source>
        <dbReference type="ARBA" id="ARBA00023157"/>
    </source>
</evidence>
<keyword evidence="4" id="KW-1185">Reference proteome</keyword>
<dbReference type="PANTHER" id="PTHR11675">
    <property type="entry name" value="N-ACETYLGALACTOSAMINYLTRANSFERASE"/>
    <property type="match status" value="1"/>
</dbReference>
<proteinExistence type="predicted"/>
<evidence type="ECO:0000313" key="3">
    <source>
        <dbReference type="EMBL" id="RWS22400.1"/>
    </source>
</evidence>
<dbReference type="Proteomes" id="UP000288716">
    <property type="component" value="Unassembled WGS sequence"/>
</dbReference>
<reference evidence="3 4" key="1">
    <citation type="journal article" date="2018" name="Gigascience">
        <title>Genomes of trombidid mites reveal novel predicted allergens and laterally-transferred genes associated with secondary metabolism.</title>
        <authorList>
            <person name="Dong X."/>
            <person name="Chaisiri K."/>
            <person name="Xia D."/>
            <person name="Armstrong S.D."/>
            <person name="Fang Y."/>
            <person name="Donnelly M.J."/>
            <person name="Kadowaki T."/>
            <person name="McGarry J.W."/>
            <person name="Darby A.C."/>
            <person name="Makepeace B.L."/>
        </authorList>
    </citation>
    <scope>NUCLEOTIDE SEQUENCE [LARGE SCALE GENOMIC DNA]</scope>
    <source>
        <strain evidence="3">UoL-UT</strain>
    </source>
</reference>
<dbReference type="InterPro" id="IPR001173">
    <property type="entry name" value="Glyco_trans_2-like"/>
</dbReference>
<dbReference type="GO" id="GO:0005794">
    <property type="term" value="C:Golgi apparatus"/>
    <property type="evidence" value="ECO:0007669"/>
    <property type="project" value="TreeGrafter"/>
</dbReference>
<dbReference type="InterPro" id="IPR029044">
    <property type="entry name" value="Nucleotide-diphossugar_trans"/>
</dbReference>
<dbReference type="AlphaFoldDB" id="A0A443S4E7"/>
<evidence type="ECO:0000259" key="2">
    <source>
        <dbReference type="Pfam" id="PF00535"/>
    </source>
</evidence>
<name>A0A443S4E7_9ACAR</name>
<accession>A0A443S4E7</accession>
<gene>
    <name evidence="3" type="ORF">B4U80_04035</name>
</gene>
<sequence>MSIRSGVIKGRNFGTSLAKCDVVIFVDSHCEFNEGWLPPLLSRIDEDRRRVVSLTIDVIDENTLQELPVTDELYGAFDWSYVFARFVLDHQPSVTTRILHLQSFSSVLLW</sequence>
<dbReference type="EMBL" id="NCKV01008919">
    <property type="protein sequence ID" value="RWS22400.1"/>
    <property type="molecule type" value="Genomic_DNA"/>
</dbReference>
<dbReference type="VEuPathDB" id="VectorBase:LDEU009641"/>
<dbReference type="PANTHER" id="PTHR11675:SF126">
    <property type="entry name" value="RICIN B LECTIN DOMAIN-CONTAINING PROTEIN"/>
    <property type="match status" value="1"/>
</dbReference>
<organism evidence="3 4">
    <name type="scientific">Leptotrombidium deliense</name>
    <dbReference type="NCBI Taxonomy" id="299467"/>
    <lineage>
        <taxon>Eukaryota</taxon>
        <taxon>Metazoa</taxon>
        <taxon>Ecdysozoa</taxon>
        <taxon>Arthropoda</taxon>
        <taxon>Chelicerata</taxon>
        <taxon>Arachnida</taxon>
        <taxon>Acari</taxon>
        <taxon>Acariformes</taxon>
        <taxon>Trombidiformes</taxon>
        <taxon>Prostigmata</taxon>
        <taxon>Anystina</taxon>
        <taxon>Parasitengona</taxon>
        <taxon>Trombiculoidea</taxon>
        <taxon>Trombiculidae</taxon>
        <taxon>Leptotrombidium</taxon>
    </lineage>
</organism>
<feature type="domain" description="Glycosyltransferase 2-like" evidence="2">
    <location>
        <begin position="4"/>
        <end position="72"/>
    </location>
</feature>
<dbReference type="Gene3D" id="3.90.550.10">
    <property type="entry name" value="Spore Coat Polysaccharide Biosynthesis Protein SpsA, Chain A"/>
    <property type="match status" value="1"/>
</dbReference>
<keyword evidence="1" id="KW-1015">Disulfide bond</keyword>
<dbReference type="STRING" id="299467.A0A443S4E7"/>